<dbReference type="EMBL" id="MU004239">
    <property type="protein sequence ID" value="KAF2666116.1"/>
    <property type="molecule type" value="Genomic_DNA"/>
</dbReference>
<keyword evidence="3" id="KW-1185">Reference proteome</keyword>
<protein>
    <recommendedName>
        <fullName evidence="4">Actin-like ATPase domain-containing protein</fullName>
    </recommendedName>
</protein>
<accession>A0A6A6U367</accession>
<evidence type="ECO:0008006" key="4">
    <source>
        <dbReference type="Google" id="ProtNLM"/>
    </source>
</evidence>
<feature type="chain" id="PRO_5025406604" description="Actin-like ATPase domain-containing protein" evidence="1">
    <location>
        <begin position="18"/>
        <end position="361"/>
    </location>
</feature>
<proteinExistence type="predicted"/>
<keyword evidence="1" id="KW-0732">Signal</keyword>
<dbReference type="Proteomes" id="UP000799302">
    <property type="component" value="Unassembled WGS sequence"/>
</dbReference>
<feature type="signal peptide" evidence="1">
    <location>
        <begin position="1"/>
        <end position="17"/>
    </location>
</feature>
<reference evidence="2" key="1">
    <citation type="journal article" date="2020" name="Stud. Mycol.">
        <title>101 Dothideomycetes genomes: a test case for predicting lifestyles and emergence of pathogens.</title>
        <authorList>
            <person name="Haridas S."/>
            <person name="Albert R."/>
            <person name="Binder M."/>
            <person name="Bloem J."/>
            <person name="Labutti K."/>
            <person name="Salamov A."/>
            <person name="Andreopoulos B."/>
            <person name="Baker S."/>
            <person name="Barry K."/>
            <person name="Bills G."/>
            <person name="Bluhm B."/>
            <person name="Cannon C."/>
            <person name="Castanera R."/>
            <person name="Culley D."/>
            <person name="Daum C."/>
            <person name="Ezra D."/>
            <person name="Gonzalez J."/>
            <person name="Henrissat B."/>
            <person name="Kuo A."/>
            <person name="Liang C."/>
            <person name="Lipzen A."/>
            <person name="Lutzoni F."/>
            <person name="Magnuson J."/>
            <person name="Mondo S."/>
            <person name="Nolan M."/>
            <person name="Ohm R."/>
            <person name="Pangilinan J."/>
            <person name="Park H.-J."/>
            <person name="Ramirez L."/>
            <person name="Alfaro M."/>
            <person name="Sun H."/>
            <person name="Tritt A."/>
            <person name="Yoshinaga Y."/>
            <person name="Zwiers L.-H."/>
            <person name="Turgeon B."/>
            <person name="Goodwin S."/>
            <person name="Spatafora J."/>
            <person name="Crous P."/>
            <person name="Grigoriev I."/>
        </authorList>
    </citation>
    <scope>NUCLEOTIDE SEQUENCE</scope>
    <source>
        <strain evidence="2">CBS 115976</strain>
    </source>
</reference>
<evidence type="ECO:0000256" key="1">
    <source>
        <dbReference type="SAM" id="SignalP"/>
    </source>
</evidence>
<gene>
    <name evidence="2" type="ORF">BT63DRAFT_442416</name>
</gene>
<sequence length="361" mass="40948">MLLTCLATTLFWGYSLASNAYQQPIGIVKPHTSGIGKPKDNFGIGFDFSSTFVTVAISYPNGTNLGLVKKATNNEYRQIFHHLASSSSQHTSPPYNDIGEGFRDQPRQMWRGFLKRLGQPSSNEARILGEMLKEIIPEVEDRLGYPITHAAASFPQLIALYSEDIWDAFEWAGLIYQQIIWMSRPIPDFSAAYAGFGFQLCKDYKNPVACQKEQDEIDNRADRESTVNVLLNDDALMLAWPVMYSPYQYFTSGGNVAQDFNLGLKASKSRPDYWNLIGMRLEEFFQATEWKWEVYKPEKVFVYGEGVSLELLDIVKKACSRKNAHPKLFVDEADTLMLAKGTAELAKRDLYLYPGKPHPKF</sequence>
<dbReference type="AlphaFoldDB" id="A0A6A6U367"/>
<organism evidence="2 3">
    <name type="scientific">Microthyrium microscopicum</name>
    <dbReference type="NCBI Taxonomy" id="703497"/>
    <lineage>
        <taxon>Eukaryota</taxon>
        <taxon>Fungi</taxon>
        <taxon>Dikarya</taxon>
        <taxon>Ascomycota</taxon>
        <taxon>Pezizomycotina</taxon>
        <taxon>Dothideomycetes</taxon>
        <taxon>Dothideomycetes incertae sedis</taxon>
        <taxon>Microthyriales</taxon>
        <taxon>Microthyriaceae</taxon>
        <taxon>Microthyrium</taxon>
    </lineage>
</organism>
<name>A0A6A6U367_9PEZI</name>
<evidence type="ECO:0000313" key="3">
    <source>
        <dbReference type="Proteomes" id="UP000799302"/>
    </source>
</evidence>
<evidence type="ECO:0000313" key="2">
    <source>
        <dbReference type="EMBL" id="KAF2666116.1"/>
    </source>
</evidence>
<dbReference type="OrthoDB" id="3643156at2759"/>